<feature type="compositionally biased region" description="Polar residues" evidence="1">
    <location>
        <begin position="681"/>
        <end position="692"/>
    </location>
</feature>
<feature type="compositionally biased region" description="Polar residues" evidence="1">
    <location>
        <begin position="1010"/>
        <end position="1024"/>
    </location>
</feature>
<feature type="compositionally biased region" description="Low complexity" evidence="1">
    <location>
        <begin position="47"/>
        <end position="61"/>
    </location>
</feature>
<name>A0AAV1JKJ6_9NEOP</name>
<feature type="region of interest" description="Disordered" evidence="1">
    <location>
        <begin position="1130"/>
        <end position="1185"/>
    </location>
</feature>
<feature type="compositionally biased region" description="Basic and acidic residues" evidence="1">
    <location>
        <begin position="1135"/>
        <end position="1146"/>
    </location>
</feature>
<feature type="region of interest" description="Disordered" evidence="1">
    <location>
        <begin position="30"/>
        <end position="119"/>
    </location>
</feature>
<feature type="compositionally biased region" description="Pro residues" evidence="1">
    <location>
        <begin position="103"/>
        <end position="115"/>
    </location>
</feature>
<feature type="compositionally biased region" description="Polar residues" evidence="1">
    <location>
        <begin position="521"/>
        <end position="534"/>
    </location>
</feature>
<organism evidence="2 3">
    <name type="scientific">Leptosia nina</name>
    <dbReference type="NCBI Taxonomy" id="320188"/>
    <lineage>
        <taxon>Eukaryota</taxon>
        <taxon>Metazoa</taxon>
        <taxon>Ecdysozoa</taxon>
        <taxon>Arthropoda</taxon>
        <taxon>Hexapoda</taxon>
        <taxon>Insecta</taxon>
        <taxon>Pterygota</taxon>
        <taxon>Neoptera</taxon>
        <taxon>Endopterygota</taxon>
        <taxon>Lepidoptera</taxon>
        <taxon>Glossata</taxon>
        <taxon>Ditrysia</taxon>
        <taxon>Papilionoidea</taxon>
        <taxon>Pieridae</taxon>
        <taxon>Pierinae</taxon>
        <taxon>Leptosia</taxon>
    </lineage>
</organism>
<protein>
    <submittedName>
        <fullName evidence="2">Uncharacterized protein</fullName>
    </submittedName>
</protein>
<feature type="compositionally biased region" description="Basic and acidic residues" evidence="1">
    <location>
        <begin position="287"/>
        <end position="302"/>
    </location>
</feature>
<comment type="caution">
    <text evidence="2">The sequence shown here is derived from an EMBL/GenBank/DDBJ whole genome shotgun (WGS) entry which is preliminary data.</text>
</comment>
<feature type="compositionally biased region" description="Polar residues" evidence="1">
    <location>
        <begin position="435"/>
        <end position="446"/>
    </location>
</feature>
<feature type="compositionally biased region" description="Pro residues" evidence="1">
    <location>
        <begin position="863"/>
        <end position="878"/>
    </location>
</feature>
<dbReference type="EMBL" id="CAVLEF010000040">
    <property type="protein sequence ID" value="CAK1550020.1"/>
    <property type="molecule type" value="Genomic_DNA"/>
</dbReference>
<evidence type="ECO:0000313" key="2">
    <source>
        <dbReference type="EMBL" id="CAK1550020.1"/>
    </source>
</evidence>
<feature type="compositionally biased region" description="Polar residues" evidence="1">
    <location>
        <begin position="408"/>
        <end position="417"/>
    </location>
</feature>
<feature type="compositionally biased region" description="Polar residues" evidence="1">
    <location>
        <begin position="776"/>
        <end position="786"/>
    </location>
</feature>
<feature type="compositionally biased region" description="Polar residues" evidence="1">
    <location>
        <begin position="553"/>
        <end position="588"/>
    </location>
</feature>
<feature type="region of interest" description="Disordered" evidence="1">
    <location>
        <begin position="553"/>
        <end position="620"/>
    </location>
</feature>
<proteinExistence type="predicted"/>
<evidence type="ECO:0000313" key="3">
    <source>
        <dbReference type="Proteomes" id="UP001497472"/>
    </source>
</evidence>
<feature type="compositionally biased region" description="Basic and acidic residues" evidence="1">
    <location>
        <begin position="765"/>
        <end position="775"/>
    </location>
</feature>
<reference evidence="2 3" key="1">
    <citation type="submission" date="2023-11" db="EMBL/GenBank/DDBJ databases">
        <authorList>
            <person name="Okamura Y."/>
        </authorList>
    </citation>
    <scope>NUCLEOTIDE SEQUENCE [LARGE SCALE GENOMIC DNA]</scope>
</reference>
<feature type="region of interest" description="Disordered" evidence="1">
    <location>
        <begin position="190"/>
        <end position="534"/>
    </location>
</feature>
<feature type="compositionally biased region" description="Polar residues" evidence="1">
    <location>
        <begin position="979"/>
        <end position="993"/>
    </location>
</feature>
<feature type="compositionally biased region" description="Polar residues" evidence="1">
    <location>
        <begin position="267"/>
        <end position="286"/>
    </location>
</feature>
<sequence length="1185" mass="131584">MARAGMLHKGGKNGAEGCDDVQRSLELLDQVLSEYDEGEPRSLEARASATAATPATPATPATDDDSPLAGHTSEDDGYMSMNGRRAKFALGFRPTEEREEPSPPDLVSPHSPPPPEEAERIISTLLPKVSPANSAKRTISIERRDAEDKLDSIISVNGITTATQTTFPKTRHQRPYGWEKDIDSNNIQFCQPPAPPFKFSSLQHGTRPPQPDGTPSWLPPRHGVPPLAVKSPSLENPPMFPFMGFSSDFNDKPYNEHPVTIYPGPNKQYSRQSQSPTYKISPSNIKTVDKKNTSKRDSRSDDEILSPKTRIPPRTLAGSMERHREVCRGSSEDIMEIYKSRGSNKSNDDEHFSDDSLEESFPPPPPTVNTPSKRNSIAWEVSLDGDDPLLTPGSTKVIGRRRRKSGDQSHSSTSSIPQRLDDDWGEEYWPPPPSLSQCDSQASPPSDTDPEIRRSHDLACGTYVIRKGKNRKQLPTFAKNGSSKANNSSNLIQSHSLNRSTDKSIDGSSISISGSGSVGSYNSRPSSDLSLPQSRYSVDLNSRLSRELNTPNSRYSIDLCTPNSRLSKEMTSPKSRLSLDLTNSQDRYINQDYYGHSPKSRKTPSDKRESKSVTQNKLSPQNRFTDFKKYSSTFDNIQSLIKEGKVEEAPQHECNETVSELSTVPPNIVRVISLPALGAESESNSASRQALITTVEEEEDQESGEPGSSGETSPLRKIENNISAILSHGRDHFTPYLPKDWNIHKDEYCDEVSKDILENNFRYSSRERQKRHDIQKSSSHNEIQNQRSIERRDRSSGRRSNSMHKSTSAKDVPVSLMRQPSSSDSAVSSGGDFPLNVQIVEHSYRHNQLPPSPNLGHDMGPLPQTPESPKFPPLPPSPVQEVEDEYTEIMQPTERRHVKKADTLPTPTLESRRRPSEPPAVPPHRDATNSLKTRSMETSYNKNRRNSNFKSGSTDRRTLPTDTGASGARRRTLQRQNREASTGRGQLQTSASLPETPVFARGCDVPRTPPRNSTGPPRNNTMNSMQTIGSSVTLGGYGRGSVMGTSGVCTGADLLRMGGPPRGWYPRQRHRPASIEHLDRISSSKMAADHAVTWDNSAARKPLTLPPNLTPKFFQKSPREALRRVTSLLIRKGNNGKEKESTRNKEATSPAARSANGEEHPGQKQRKGFFRNLWKKSRHYSLEHP</sequence>
<evidence type="ECO:0000256" key="1">
    <source>
        <dbReference type="SAM" id="MobiDB-lite"/>
    </source>
</evidence>
<feature type="region of interest" description="Disordered" evidence="1">
    <location>
        <begin position="765"/>
        <end position="831"/>
    </location>
</feature>
<keyword evidence="3" id="KW-1185">Reference proteome</keyword>
<feature type="compositionally biased region" description="Polar residues" evidence="1">
    <location>
        <begin position="928"/>
        <end position="941"/>
    </location>
</feature>
<dbReference type="AlphaFoldDB" id="A0AAV1JKJ6"/>
<feature type="compositionally biased region" description="Low complexity" evidence="1">
    <location>
        <begin position="821"/>
        <end position="831"/>
    </location>
</feature>
<feature type="region of interest" description="Disordered" evidence="1">
    <location>
        <begin position="679"/>
        <end position="716"/>
    </location>
</feature>
<gene>
    <name evidence="2" type="ORF">LNINA_LOCUS9270</name>
</gene>
<feature type="compositionally biased region" description="Low complexity" evidence="1">
    <location>
        <begin position="478"/>
        <end position="490"/>
    </location>
</feature>
<feature type="compositionally biased region" description="Basic and acidic residues" evidence="1">
    <location>
        <begin position="320"/>
        <end position="339"/>
    </location>
</feature>
<dbReference type="Proteomes" id="UP001497472">
    <property type="component" value="Unassembled WGS sequence"/>
</dbReference>
<feature type="region of interest" description="Disordered" evidence="1">
    <location>
        <begin position="846"/>
        <end position="1024"/>
    </location>
</feature>
<feature type="compositionally biased region" description="Low complexity" evidence="1">
    <location>
        <begin position="506"/>
        <end position="520"/>
    </location>
</feature>
<accession>A0AAV1JKJ6</accession>
<feature type="compositionally biased region" description="Basic residues" evidence="1">
    <location>
        <begin position="1163"/>
        <end position="1179"/>
    </location>
</feature>